<comment type="function">
    <text evidence="10 11">Polymerizes chitin, a structural polymer of the cell wall and septum, by transferring the sugar moiety of UDP-GlcNAc to the non-reducing end of the growing chitin polymer.</text>
</comment>
<feature type="transmembrane region" description="Helical" evidence="11">
    <location>
        <begin position="499"/>
        <end position="524"/>
    </location>
</feature>
<dbReference type="InterPro" id="IPR004835">
    <property type="entry name" value="Chitin_synth"/>
</dbReference>
<evidence type="ECO:0000313" key="13">
    <source>
        <dbReference type="EMBL" id="ORX59812.1"/>
    </source>
</evidence>
<dbReference type="InterPro" id="IPR029044">
    <property type="entry name" value="Nucleotide-diphossugar_trans"/>
</dbReference>
<organism evidence="13 14">
    <name type="scientific">Hesseltinella vesiculosa</name>
    <dbReference type="NCBI Taxonomy" id="101127"/>
    <lineage>
        <taxon>Eukaryota</taxon>
        <taxon>Fungi</taxon>
        <taxon>Fungi incertae sedis</taxon>
        <taxon>Mucoromycota</taxon>
        <taxon>Mucoromycotina</taxon>
        <taxon>Mucoromycetes</taxon>
        <taxon>Mucorales</taxon>
        <taxon>Cunninghamellaceae</taxon>
        <taxon>Hesseltinella</taxon>
    </lineage>
</organism>
<dbReference type="Proteomes" id="UP000242146">
    <property type="component" value="Unassembled WGS sequence"/>
</dbReference>
<evidence type="ECO:0000256" key="4">
    <source>
        <dbReference type="ARBA" id="ARBA00022676"/>
    </source>
</evidence>
<dbReference type="STRING" id="101127.A0A1X2GS22"/>
<dbReference type="InterPro" id="IPR013616">
    <property type="entry name" value="Chitin_synth_N"/>
</dbReference>
<dbReference type="PANTHER" id="PTHR22914">
    <property type="entry name" value="CHITIN SYNTHASE"/>
    <property type="match status" value="1"/>
</dbReference>
<keyword evidence="8 11" id="KW-0472">Membrane</keyword>
<keyword evidence="14" id="KW-1185">Reference proteome</keyword>
<evidence type="ECO:0000259" key="12">
    <source>
        <dbReference type="Pfam" id="PF08407"/>
    </source>
</evidence>
<dbReference type="EC" id="2.4.1.16" evidence="2 11"/>
<name>A0A1X2GS22_9FUNG</name>
<keyword evidence="4 11" id="KW-0328">Glycosyltransferase</keyword>
<keyword evidence="5 11" id="KW-0808">Transferase</keyword>
<evidence type="ECO:0000256" key="8">
    <source>
        <dbReference type="ARBA" id="ARBA00023136"/>
    </source>
</evidence>
<feature type="domain" description="Chitin synthase N-terminal" evidence="12">
    <location>
        <begin position="2"/>
        <end position="63"/>
    </location>
</feature>
<dbReference type="GO" id="GO:0006031">
    <property type="term" value="P:chitin biosynthetic process"/>
    <property type="evidence" value="ECO:0007669"/>
    <property type="project" value="UniProtKB-UniRule"/>
</dbReference>
<evidence type="ECO:0000256" key="2">
    <source>
        <dbReference type="ARBA" id="ARBA00012543"/>
    </source>
</evidence>
<dbReference type="GO" id="GO:0030428">
    <property type="term" value="C:cell septum"/>
    <property type="evidence" value="ECO:0007669"/>
    <property type="project" value="TreeGrafter"/>
</dbReference>
<comment type="subcellular location">
    <subcellularLocation>
        <location evidence="1 11">Cell membrane</location>
        <topology evidence="1 11">Multi-pass membrane protein</topology>
    </subcellularLocation>
</comment>
<keyword evidence="7 11" id="KW-1133">Transmembrane helix</keyword>
<keyword evidence="9 11" id="KW-0961">Cell wall biogenesis/degradation</keyword>
<comment type="catalytic activity">
    <reaction evidence="11">
        <text>[(1-&gt;4)-N-acetyl-beta-D-glucosaminyl](n) + UDP-N-acetyl-alpha-D-glucosamine = [(1-&gt;4)-N-acetyl-beta-D-glucosaminyl](n+1) + UDP + H(+)</text>
        <dbReference type="Rhea" id="RHEA:16637"/>
        <dbReference type="Rhea" id="RHEA-COMP:9593"/>
        <dbReference type="Rhea" id="RHEA-COMP:9595"/>
        <dbReference type="ChEBI" id="CHEBI:15378"/>
        <dbReference type="ChEBI" id="CHEBI:17029"/>
        <dbReference type="ChEBI" id="CHEBI:57705"/>
        <dbReference type="ChEBI" id="CHEBI:58223"/>
        <dbReference type="EC" id="2.4.1.16"/>
    </reaction>
</comment>
<evidence type="ECO:0000313" key="14">
    <source>
        <dbReference type="Proteomes" id="UP000242146"/>
    </source>
</evidence>
<evidence type="ECO:0000256" key="6">
    <source>
        <dbReference type="ARBA" id="ARBA00022692"/>
    </source>
</evidence>
<dbReference type="AlphaFoldDB" id="A0A1X2GS22"/>
<evidence type="ECO:0000256" key="1">
    <source>
        <dbReference type="ARBA" id="ARBA00004651"/>
    </source>
</evidence>
<evidence type="ECO:0000256" key="10">
    <source>
        <dbReference type="ARBA" id="ARBA00024009"/>
    </source>
</evidence>
<sequence>MHLTRGHLVLESNIPGALLGLLHQSDNREFCTTRYTAATCDPDDFVPHGYTLRQQLHPKRTTEIHIVITMYNEDEILFARTMYGVMQNISYLCGLKKHKTWGPDSWKKVVVTIVADGRKKIHPRVLYVLAAMGIYQEGLAKNIVDDQAVAAHIYEYTTQVAYDDKLKLRTAEVDGIVPTQVIFCLKEKNAKKINSHRWFFNALSQSLQPRVCILLDVGTKPAQGSIYELWKAFDNNPQVGGACGEIRAMLGPSCRYLLNPLVAAQNFEYKMSNILDKPMESVLGYIAVLPGAFSAYRYQAIQNDINGQGPLQKYFKGETLHAGSPSPDADGKSGGSGLFEANMYLAEDRILCFELVAKKGERWLLQYCSAASASTDVPDQLAEFISQRRRWLNGSFFAGVYGLWHFRSLWHSNHSMPRMLLLTMEAIYNVINLLFSWFALSNLFITFYFISKSLADSATDPFGAGWGDRFFNIFRCLYLFLIVVIFICSLGNRPQGAKWLFMGCLVGFSVIMTYMLFASTWLIYKGVSSAISQMSWTDDAGHDISNILGDTTLRNMMISILATYGLYFVSSLLYLQPWHIFTSMPQYLVLLPGYVNILNIYAFCNTHDVSWGTKGDNVIDQDLGVVTKVSEKKEEVLVELPTDQQDIDYDYGFVQRQLQNKVPPPKEPEPKNMEDNFRSFRTHLVLVWLACNAILVAIITSTEYDTIYIPSAGNTYMLVILWTNAGLAAFKFAHSLAFLALRWF</sequence>
<protein>
    <recommendedName>
        <fullName evidence="2 11">Chitin synthase</fullName>
        <ecNumber evidence="2 11">2.4.1.16</ecNumber>
    </recommendedName>
</protein>
<evidence type="ECO:0000256" key="11">
    <source>
        <dbReference type="RuleBase" id="RU366040"/>
    </source>
</evidence>
<keyword evidence="3 11" id="KW-1003">Cell membrane</keyword>
<evidence type="ECO:0000256" key="9">
    <source>
        <dbReference type="ARBA" id="ARBA00023316"/>
    </source>
</evidence>
<dbReference type="Pfam" id="PF01644">
    <property type="entry name" value="Chitin_synth_1"/>
    <property type="match status" value="1"/>
</dbReference>
<evidence type="ECO:0000256" key="7">
    <source>
        <dbReference type="ARBA" id="ARBA00022989"/>
    </source>
</evidence>
<dbReference type="EMBL" id="MCGT01000005">
    <property type="protein sequence ID" value="ORX59812.1"/>
    <property type="molecule type" value="Genomic_DNA"/>
</dbReference>
<reference evidence="13 14" key="1">
    <citation type="submission" date="2016-07" db="EMBL/GenBank/DDBJ databases">
        <title>Pervasive Adenine N6-methylation of Active Genes in Fungi.</title>
        <authorList>
            <consortium name="DOE Joint Genome Institute"/>
            <person name="Mondo S.J."/>
            <person name="Dannebaum R.O."/>
            <person name="Kuo R.C."/>
            <person name="Labutti K."/>
            <person name="Haridas S."/>
            <person name="Kuo A."/>
            <person name="Salamov A."/>
            <person name="Ahrendt S.R."/>
            <person name="Lipzen A."/>
            <person name="Sullivan W."/>
            <person name="Andreopoulos W.B."/>
            <person name="Clum A."/>
            <person name="Lindquist E."/>
            <person name="Daum C."/>
            <person name="Ramamoorthy G.K."/>
            <person name="Gryganskyi A."/>
            <person name="Culley D."/>
            <person name="Magnuson J.K."/>
            <person name="James T.Y."/>
            <person name="O'Malley M.A."/>
            <person name="Stajich J.E."/>
            <person name="Spatafora J.W."/>
            <person name="Visel A."/>
            <person name="Grigoriev I.V."/>
        </authorList>
    </citation>
    <scope>NUCLEOTIDE SEQUENCE [LARGE SCALE GENOMIC DNA]</scope>
    <source>
        <strain evidence="13 14">NRRL 3301</strain>
    </source>
</reference>
<gene>
    <name evidence="13" type="ORF">DM01DRAFT_1361805</name>
</gene>
<evidence type="ECO:0000256" key="5">
    <source>
        <dbReference type="ARBA" id="ARBA00022679"/>
    </source>
</evidence>
<dbReference type="GO" id="GO:0004100">
    <property type="term" value="F:chitin synthase activity"/>
    <property type="evidence" value="ECO:0007669"/>
    <property type="project" value="UniProtKB-UniRule"/>
</dbReference>
<dbReference type="CDD" id="cd04190">
    <property type="entry name" value="Chitin_synth_C"/>
    <property type="match status" value="1"/>
</dbReference>
<dbReference type="GO" id="GO:0005886">
    <property type="term" value="C:plasma membrane"/>
    <property type="evidence" value="ECO:0007669"/>
    <property type="project" value="UniProtKB-SubCell"/>
</dbReference>
<dbReference type="GO" id="GO:0071555">
    <property type="term" value="P:cell wall organization"/>
    <property type="evidence" value="ECO:0007669"/>
    <property type="project" value="UniProtKB-KW"/>
</dbReference>
<comment type="caution">
    <text evidence="13">The sequence shown here is derived from an EMBL/GenBank/DDBJ whole genome shotgun (WGS) entry which is preliminary data.</text>
</comment>
<dbReference type="OrthoDB" id="26569at2759"/>
<dbReference type="Pfam" id="PF08407">
    <property type="entry name" value="Chitin_synth_1N"/>
    <property type="match status" value="1"/>
</dbReference>
<evidence type="ECO:0000256" key="3">
    <source>
        <dbReference type="ARBA" id="ARBA00022475"/>
    </source>
</evidence>
<feature type="transmembrane region" description="Helical" evidence="11">
    <location>
        <begin position="430"/>
        <end position="450"/>
    </location>
</feature>
<feature type="transmembrane region" description="Helical" evidence="11">
    <location>
        <begin position="680"/>
        <end position="699"/>
    </location>
</feature>
<keyword evidence="6 11" id="KW-0812">Transmembrane</keyword>
<comment type="similarity">
    <text evidence="11">Belongs to the chitin synthase family.</text>
</comment>
<dbReference type="SUPFAM" id="SSF53448">
    <property type="entry name" value="Nucleotide-diphospho-sugar transferases"/>
    <property type="match status" value="1"/>
</dbReference>
<accession>A0A1X2GS22</accession>
<feature type="transmembrane region" description="Helical" evidence="11">
    <location>
        <begin position="719"/>
        <end position="741"/>
    </location>
</feature>
<dbReference type="PANTHER" id="PTHR22914:SF9">
    <property type="entry name" value="CHITIN SYNTHASE 1"/>
    <property type="match status" value="1"/>
</dbReference>
<proteinExistence type="inferred from homology"/>
<feature type="transmembrane region" description="Helical" evidence="11">
    <location>
        <begin position="470"/>
        <end position="492"/>
    </location>
</feature>
<feature type="transmembrane region" description="Helical" evidence="11">
    <location>
        <begin position="391"/>
        <end position="410"/>
    </location>
</feature>
<feature type="transmembrane region" description="Helical" evidence="11">
    <location>
        <begin position="556"/>
        <end position="575"/>
    </location>
</feature>